<evidence type="ECO:0000256" key="3">
    <source>
        <dbReference type="ARBA" id="ARBA00009295"/>
    </source>
</evidence>
<dbReference type="CDD" id="cd03505">
    <property type="entry name" value="Delta9-FADS-like"/>
    <property type="match status" value="1"/>
</dbReference>
<evidence type="ECO:0000256" key="7">
    <source>
        <dbReference type="ARBA" id="ARBA00022723"/>
    </source>
</evidence>
<dbReference type="PANTHER" id="PTHR11351:SF102">
    <property type="entry name" value="STEAROYL-COA DESATURASE"/>
    <property type="match status" value="1"/>
</dbReference>
<evidence type="ECO:0000256" key="16">
    <source>
        <dbReference type="ARBA" id="ARBA00047947"/>
    </source>
</evidence>
<evidence type="ECO:0000256" key="2">
    <source>
        <dbReference type="ARBA" id="ARBA00004477"/>
    </source>
</evidence>
<accession>G7PDR3</accession>
<reference evidence="19" key="2">
    <citation type="submission" date="2025-08" db="UniProtKB">
        <authorList>
            <consortium name="Ensembl"/>
        </authorList>
    </citation>
    <scope>IDENTIFICATION</scope>
</reference>
<dbReference type="eggNOG" id="KOG1600">
    <property type="taxonomic scope" value="Eukaryota"/>
</dbReference>
<feature type="transmembrane region" description="Helical" evidence="18">
    <location>
        <begin position="150"/>
        <end position="168"/>
    </location>
</feature>
<keyword evidence="12" id="KW-0408">Iron</keyword>
<keyword evidence="7" id="KW-0479">Metal-binding</keyword>
<dbReference type="InterPro" id="IPR001522">
    <property type="entry name" value="FADS-1_CS"/>
</dbReference>
<keyword evidence="14 18" id="KW-0472">Membrane</keyword>
<dbReference type="PROSITE" id="PS00476">
    <property type="entry name" value="FATTY_ACID_DESATUR_1"/>
    <property type="match status" value="1"/>
</dbReference>
<dbReference type="STRING" id="9541.ENSMFAP00000001941"/>
<dbReference type="Bgee" id="ENSMFAG00000040755">
    <property type="expression patterns" value="Expressed in bone marrow and 12 other cell types or tissues"/>
</dbReference>
<feature type="transmembrane region" description="Helical" evidence="18">
    <location>
        <begin position="117"/>
        <end position="138"/>
    </location>
</feature>
<evidence type="ECO:0000256" key="6">
    <source>
        <dbReference type="ARBA" id="ARBA00022692"/>
    </source>
</evidence>
<evidence type="ECO:0000256" key="11">
    <source>
        <dbReference type="ARBA" id="ARBA00023002"/>
    </source>
</evidence>
<evidence type="ECO:0000256" key="8">
    <source>
        <dbReference type="ARBA" id="ARBA00022824"/>
    </source>
</evidence>
<dbReference type="GO" id="GO:0004768">
    <property type="term" value="F:stearoyl-CoA 9-desaturase activity"/>
    <property type="evidence" value="ECO:0007669"/>
    <property type="project" value="UniProtKB-EC"/>
</dbReference>
<feature type="transmembrane region" description="Helical" evidence="18">
    <location>
        <begin position="296"/>
        <end position="318"/>
    </location>
</feature>
<evidence type="ECO:0000256" key="18">
    <source>
        <dbReference type="SAM" id="Phobius"/>
    </source>
</evidence>
<keyword evidence="20" id="KW-1185">Reference proteome</keyword>
<keyword evidence="15 17" id="KW-0275">Fatty acid biosynthesis</keyword>
<dbReference type="PANTHER" id="PTHR11351">
    <property type="entry name" value="ACYL-COA DESATURASE"/>
    <property type="match status" value="1"/>
</dbReference>
<reference evidence="19" key="3">
    <citation type="submission" date="2025-09" db="UniProtKB">
        <authorList>
            <consortium name="Ensembl"/>
        </authorList>
    </citation>
    <scope>IDENTIFICATION</scope>
</reference>
<evidence type="ECO:0000256" key="13">
    <source>
        <dbReference type="ARBA" id="ARBA00023098"/>
    </source>
</evidence>
<dbReference type="GeneTree" id="ENSGT00940000154908"/>
<dbReference type="Ensembl" id="ENSMFAT00000028160.2">
    <property type="protein sequence ID" value="ENSMFAP00000001941.2"/>
    <property type="gene ID" value="ENSMFAG00000040755.2"/>
</dbReference>
<dbReference type="EC" id="1.14.19.1" evidence="4"/>
<keyword evidence="11 17" id="KW-0560">Oxidoreductase</keyword>
<evidence type="ECO:0000256" key="15">
    <source>
        <dbReference type="ARBA" id="ARBA00023160"/>
    </source>
</evidence>
<dbReference type="RefSeq" id="XP_073858555.1">
    <property type="nucleotide sequence ID" value="XM_074002454.1"/>
</dbReference>
<evidence type="ECO:0000256" key="14">
    <source>
        <dbReference type="ARBA" id="ARBA00023136"/>
    </source>
</evidence>
<dbReference type="GO" id="GO:0032896">
    <property type="term" value="F:palmitoyl-CoA 9-desaturase activity"/>
    <property type="evidence" value="ECO:0007669"/>
    <property type="project" value="TreeGrafter"/>
</dbReference>
<dbReference type="GO" id="GO:0005506">
    <property type="term" value="F:iron ion binding"/>
    <property type="evidence" value="ECO:0007669"/>
    <property type="project" value="TreeGrafter"/>
</dbReference>
<dbReference type="AlphaFoldDB" id="G7PDR3"/>
<protein>
    <recommendedName>
        <fullName evidence="4">stearoyl-CoA 9-desaturase</fullName>
        <ecNumber evidence="4">1.14.19.1</ecNumber>
    </recommendedName>
</protein>
<name>G7PDR3_MACFA</name>
<dbReference type="GO" id="GO:0005789">
    <property type="term" value="C:endoplasmic reticulum membrane"/>
    <property type="evidence" value="ECO:0007669"/>
    <property type="project" value="UniProtKB-SubCell"/>
</dbReference>
<keyword evidence="6 17" id="KW-0812">Transmembrane</keyword>
<keyword evidence="13" id="KW-0443">Lipid metabolism</keyword>
<dbReference type="Proteomes" id="UP000233100">
    <property type="component" value="Chromosome 9"/>
</dbReference>
<keyword evidence="9" id="KW-0276">Fatty acid metabolism</keyword>
<evidence type="ECO:0000256" key="1">
    <source>
        <dbReference type="ARBA" id="ARBA00001954"/>
    </source>
</evidence>
<evidence type="ECO:0000256" key="10">
    <source>
        <dbReference type="ARBA" id="ARBA00022989"/>
    </source>
</evidence>
<evidence type="ECO:0000256" key="12">
    <source>
        <dbReference type="ARBA" id="ARBA00023004"/>
    </source>
</evidence>
<comment type="cofactor">
    <cofactor evidence="1 17">
        <name>Fe(2+)</name>
        <dbReference type="ChEBI" id="CHEBI:29033"/>
    </cofactor>
</comment>
<dbReference type="GO" id="GO:1903966">
    <property type="term" value="P:monounsaturated fatty acid biosynthetic process"/>
    <property type="evidence" value="ECO:0007669"/>
    <property type="project" value="TreeGrafter"/>
</dbReference>
<proteinExistence type="inferred from homology"/>
<comment type="subcellular location">
    <subcellularLocation>
        <location evidence="2">Endoplasmic reticulum membrane</location>
        <topology evidence="2">Multi-pass membrane protein</topology>
    </subcellularLocation>
</comment>
<reference evidence="19 20" key="1">
    <citation type="submission" date="2013-03" db="EMBL/GenBank/DDBJ databases">
        <authorList>
            <person name="Warren W."/>
            <person name="Wilson R.K."/>
        </authorList>
    </citation>
    <scope>NUCLEOTIDE SEQUENCE</scope>
</reference>
<evidence type="ECO:0000313" key="19">
    <source>
        <dbReference type="Ensembl" id="ENSMFAP00000001941.2"/>
    </source>
</evidence>
<keyword evidence="8" id="KW-0256">Endoplasmic reticulum</keyword>
<dbReference type="GO" id="GO:0070542">
    <property type="term" value="P:response to fatty acid"/>
    <property type="evidence" value="ECO:0007669"/>
    <property type="project" value="TreeGrafter"/>
</dbReference>
<keyword evidence="10 18" id="KW-1133">Transmembrane helix</keyword>
<comment type="domain">
    <text evidence="17">The histidine box domains are involved in binding the catalytic metal ions.</text>
</comment>
<dbReference type="VEuPathDB" id="HostDB:ENSMFAG00000040755"/>
<dbReference type="InterPro" id="IPR015876">
    <property type="entry name" value="Acyl-CoA_DS"/>
</dbReference>
<keyword evidence="5 17" id="KW-0444">Lipid biosynthesis</keyword>
<comment type="similarity">
    <text evidence="3 17">Belongs to the fatty acid desaturase type 1 family.</text>
</comment>
<comment type="catalytic activity">
    <reaction evidence="16">
        <text>octadecanoyl-CoA + 2 Fe(II)-[cytochrome b5] + O2 + 2 H(+) = (9Z)-octadecenoyl-CoA + 2 Fe(III)-[cytochrome b5] + 2 H2O</text>
        <dbReference type="Rhea" id="RHEA:19721"/>
        <dbReference type="Rhea" id="RHEA-COMP:10438"/>
        <dbReference type="Rhea" id="RHEA-COMP:10439"/>
        <dbReference type="ChEBI" id="CHEBI:15377"/>
        <dbReference type="ChEBI" id="CHEBI:15378"/>
        <dbReference type="ChEBI" id="CHEBI:15379"/>
        <dbReference type="ChEBI" id="CHEBI:29033"/>
        <dbReference type="ChEBI" id="CHEBI:29034"/>
        <dbReference type="ChEBI" id="CHEBI:57387"/>
        <dbReference type="ChEBI" id="CHEBI:57394"/>
        <dbReference type="EC" id="1.14.19.1"/>
    </reaction>
</comment>
<evidence type="ECO:0000256" key="9">
    <source>
        <dbReference type="ARBA" id="ARBA00022832"/>
    </source>
</evidence>
<organism evidence="19 20">
    <name type="scientific">Macaca fascicularis</name>
    <name type="common">Crab-eating macaque</name>
    <name type="synonym">Cynomolgus monkey</name>
    <dbReference type="NCBI Taxonomy" id="9541"/>
    <lineage>
        <taxon>Eukaryota</taxon>
        <taxon>Metazoa</taxon>
        <taxon>Chordata</taxon>
        <taxon>Craniata</taxon>
        <taxon>Vertebrata</taxon>
        <taxon>Euteleostomi</taxon>
        <taxon>Mammalia</taxon>
        <taxon>Eutheria</taxon>
        <taxon>Euarchontoglires</taxon>
        <taxon>Primates</taxon>
        <taxon>Haplorrhini</taxon>
        <taxon>Catarrhini</taxon>
        <taxon>Cercopithecidae</taxon>
        <taxon>Cercopithecinae</taxon>
        <taxon>Macaca</taxon>
    </lineage>
</organism>
<dbReference type="PRINTS" id="PR00075">
    <property type="entry name" value="FACDDSATRASE"/>
</dbReference>
<evidence type="ECO:0000256" key="5">
    <source>
        <dbReference type="ARBA" id="ARBA00022516"/>
    </source>
</evidence>
<evidence type="ECO:0000256" key="4">
    <source>
        <dbReference type="ARBA" id="ARBA00012620"/>
    </source>
</evidence>
<dbReference type="GO" id="GO:0006636">
    <property type="term" value="P:unsaturated fatty acid biosynthetic process"/>
    <property type="evidence" value="ECO:0007669"/>
    <property type="project" value="TreeGrafter"/>
</dbReference>
<evidence type="ECO:0000313" key="20">
    <source>
        <dbReference type="Proteomes" id="UP000233100"/>
    </source>
</evidence>
<dbReference type="GeneID" id="102120948"/>
<evidence type="ECO:0000256" key="17">
    <source>
        <dbReference type="RuleBase" id="RU000581"/>
    </source>
</evidence>
<sequence>MPAHLLQEDVSFPAWPRTAGSPARAGLPGDGLVAEERGELRRGLGHVFRVVLPSISSSYTTTTTITAPPSRVLQNGRDKLETTPLYLEEDVRPDIKDDIYDPTYKDKEGPSPKVEYVWRNIILMSLLHLGALYGITLIPTCKLYTCLWGLFYYVVSALGITAGAHRLWSHRSYKARLPLRLFLIIANTMAFQNDVYEWARDHRAHHKFSETHADPHNSRRGFFFSHVGWLLVRKHPAVKEKGATLDLSDLEAEKLVMFQRRYYKPGLLLMCFILPTLVPWCFWGETFQHSVFVATFLRYAIVLNVTWLVNSAAHLFGYRPYDKNISPRENILVSLGAVGEGFHNYHHSFPYDYSASEYRWHINFTTFFIDCMAALGLAYDRKKVSKAAVLARIKRTGDGSYKSG</sequence>
<feature type="transmembrane region" description="Helical" evidence="18">
    <location>
        <begin position="267"/>
        <end position="284"/>
    </location>
</feature>